<proteinExistence type="predicted"/>
<protein>
    <submittedName>
        <fullName evidence="1">Uncharacterized protein LOC101303907</fullName>
    </submittedName>
</protein>
<dbReference type="EMBL" id="GGEC01022194">
    <property type="protein sequence ID" value="MBX02678.1"/>
    <property type="molecule type" value="Transcribed_RNA"/>
</dbReference>
<dbReference type="AlphaFoldDB" id="A0A2P2KAH6"/>
<sequence length="69" mass="7941">MIYMPLGNREKVESREGCKPQNIVFTFFGGWGGKERKGEERRWTKTKTLKSNSTSQVNIVHEAFIHAAK</sequence>
<organism evidence="1">
    <name type="scientific">Rhizophora mucronata</name>
    <name type="common">Asiatic mangrove</name>
    <dbReference type="NCBI Taxonomy" id="61149"/>
    <lineage>
        <taxon>Eukaryota</taxon>
        <taxon>Viridiplantae</taxon>
        <taxon>Streptophyta</taxon>
        <taxon>Embryophyta</taxon>
        <taxon>Tracheophyta</taxon>
        <taxon>Spermatophyta</taxon>
        <taxon>Magnoliopsida</taxon>
        <taxon>eudicotyledons</taxon>
        <taxon>Gunneridae</taxon>
        <taxon>Pentapetalae</taxon>
        <taxon>rosids</taxon>
        <taxon>fabids</taxon>
        <taxon>Malpighiales</taxon>
        <taxon>Rhizophoraceae</taxon>
        <taxon>Rhizophora</taxon>
    </lineage>
</organism>
<dbReference type="EMBL" id="GGEC01022193">
    <property type="protein sequence ID" value="MBX02677.1"/>
    <property type="molecule type" value="Transcribed_RNA"/>
</dbReference>
<evidence type="ECO:0000313" key="1">
    <source>
        <dbReference type="EMBL" id="MBX02677.1"/>
    </source>
</evidence>
<name>A0A2P2KAH6_RHIMU</name>
<reference evidence="1" key="1">
    <citation type="submission" date="2018-02" db="EMBL/GenBank/DDBJ databases">
        <title>Rhizophora mucronata_Transcriptome.</title>
        <authorList>
            <person name="Meera S.P."/>
            <person name="Sreeshan A."/>
            <person name="Augustine A."/>
        </authorList>
    </citation>
    <scope>NUCLEOTIDE SEQUENCE</scope>
    <source>
        <tissue evidence="1">Leaf</tissue>
    </source>
</reference>
<accession>A0A2P2KAH6</accession>